<evidence type="ECO:0000259" key="5">
    <source>
        <dbReference type="Pfam" id="PF00117"/>
    </source>
</evidence>
<comment type="pathway">
    <text evidence="1">Amino-acid biosynthesis; L-tryptophan biosynthesis; L-tryptophan from chorismate: step 1/5.</text>
</comment>
<protein>
    <recommendedName>
        <fullName evidence="2">anthranilate synthase</fullName>
        <ecNumber evidence="2">4.1.3.27</ecNumber>
    </recommendedName>
</protein>
<evidence type="ECO:0000256" key="2">
    <source>
        <dbReference type="ARBA" id="ARBA00012266"/>
    </source>
</evidence>
<feature type="non-terminal residue" evidence="6">
    <location>
        <position position="238"/>
    </location>
</feature>
<dbReference type="PRINTS" id="PR00096">
    <property type="entry name" value="GATASE"/>
</dbReference>
<dbReference type="AlphaFoldDB" id="W7U419"/>
<dbReference type="PANTHER" id="PTHR43418">
    <property type="entry name" value="MULTIFUNCTIONAL TRYPTOPHAN BIOSYNTHESIS PROTEIN-RELATED"/>
    <property type="match status" value="1"/>
</dbReference>
<evidence type="ECO:0000256" key="3">
    <source>
        <dbReference type="ARBA" id="ARBA00022822"/>
    </source>
</evidence>
<dbReference type="Pfam" id="PF00117">
    <property type="entry name" value="GATase"/>
    <property type="match status" value="1"/>
</dbReference>
<evidence type="ECO:0000256" key="4">
    <source>
        <dbReference type="ARBA" id="ARBA00022962"/>
    </source>
</evidence>
<reference evidence="6 7" key="1">
    <citation type="journal article" date="2014" name="Mol. Plant">
        <title>Chromosome Scale Genome Assembly and Transcriptome Profiling of Nannochloropsis gaditana in Nitrogen Depletion.</title>
        <authorList>
            <person name="Corteggiani Carpinelli E."/>
            <person name="Telatin A."/>
            <person name="Vitulo N."/>
            <person name="Forcato C."/>
            <person name="D'Angelo M."/>
            <person name="Schiavon R."/>
            <person name="Vezzi A."/>
            <person name="Giacometti G.M."/>
            <person name="Morosinotto T."/>
            <person name="Valle G."/>
        </authorList>
    </citation>
    <scope>NUCLEOTIDE SEQUENCE [LARGE SCALE GENOMIC DNA]</scope>
    <source>
        <strain evidence="6 7">B-31</strain>
    </source>
</reference>
<dbReference type="GO" id="GO:0005829">
    <property type="term" value="C:cytosol"/>
    <property type="evidence" value="ECO:0007669"/>
    <property type="project" value="TreeGrafter"/>
</dbReference>
<dbReference type="SUPFAM" id="SSF52317">
    <property type="entry name" value="Class I glutamine amidotransferase-like"/>
    <property type="match status" value="1"/>
</dbReference>
<gene>
    <name evidence="6" type="ORF">Naga_100482g5</name>
</gene>
<accession>W7U419</accession>
<dbReference type="InterPro" id="IPR050472">
    <property type="entry name" value="Anth_synth/Amidotransfase"/>
</dbReference>
<comment type="caution">
    <text evidence="6">The sequence shown here is derived from an EMBL/GenBank/DDBJ whole genome shotgun (WGS) entry which is preliminary data.</text>
</comment>
<name>W7U419_9STRA</name>
<organism evidence="6 7">
    <name type="scientific">Nannochloropsis gaditana</name>
    <dbReference type="NCBI Taxonomy" id="72520"/>
    <lineage>
        <taxon>Eukaryota</taxon>
        <taxon>Sar</taxon>
        <taxon>Stramenopiles</taxon>
        <taxon>Ochrophyta</taxon>
        <taxon>Eustigmatophyceae</taxon>
        <taxon>Eustigmatales</taxon>
        <taxon>Monodopsidaceae</taxon>
        <taxon>Nannochloropsis</taxon>
    </lineage>
</organism>
<keyword evidence="3" id="KW-0057">Aromatic amino acid biosynthesis</keyword>
<keyword evidence="7" id="KW-1185">Reference proteome</keyword>
<sequence>MRSRLKRAEIRRRGGYGCLLATAVVAVELVSKASAFGSGKLSLFAQPLTRPRPPKHRVFSSLSSSTPDPPPLRTLLIDNYDSYTHNLAHYLAEVNHGVPPTIIYNDAFQGNWTRLLAAYRLPNSTLFPFDNIVISPGPGSPEKASDFGLSRLALDLDSVPILGVCLGHQGLGYLHGGRVIRAPCGPMHGRLSQITHTGRGIFQNLPQDFPAVRYHSLVVEPPPGREKRREGGREGARV</sequence>
<dbReference type="InterPro" id="IPR029062">
    <property type="entry name" value="Class_I_gatase-like"/>
</dbReference>
<dbReference type="GO" id="GO:0004049">
    <property type="term" value="F:anthranilate synthase activity"/>
    <property type="evidence" value="ECO:0007669"/>
    <property type="project" value="UniProtKB-EC"/>
</dbReference>
<dbReference type="GO" id="GO:0000162">
    <property type="term" value="P:L-tryptophan biosynthetic process"/>
    <property type="evidence" value="ECO:0007669"/>
    <property type="project" value="UniProtKB-KW"/>
</dbReference>
<dbReference type="EMBL" id="AZIL01000449">
    <property type="protein sequence ID" value="EWM27434.1"/>
    <property type="molecule type" value="Genomic_DNA"/>
</dbReference>
<feature type="domain" description="Glutamine amidotransferase" evidence="5">
    <location>
        <begin position="75"/>
        <end position="221"/>
    </location>
</feature>
<keyword evidence="3" id="KW-0028">Amino-acid biosynthesis</keyword>
<dbReference type="PRINTS" id="PR00099">
    <property type="entry name" value="CPSGATASE"/>
</dbReference>
<dbReference type="PRINTS" id="PR00097">
    <property type="entry name" value="ANTSNTHASEII"/>
</dbReference>
<evidence type="ECO:0000313" key="7">
    <source>
        <dbReference type="Proteomes" id="UP000019335"/>
    </source>
</evidence>
<dbReference type="InterPro" id="IPR017926">
    <property type="entry name" value="GATASE"/>
</dbReference>
<evidence type="ECO:0000256" key="1">
    <source>
        <dbReference type="ARBA" id="ARBA00004873"/>
    </source>
</evidence>
<proteinExistence type="predicted"/>
<dbReference type="PROSITE" id="PS51273">
    <property type="entry name" value="GATASE_TYPE_1"/>
    <property type="match status" value="1"/>
</dbReference>
<dbReference type="InterPro" id="IPR006221">
    <property type="entry name" value="TrpG/PapA_dom"/>
</dbReference>
<dbReference type="Gene3D" id="3.40.50.880">
    <property type="match status" value="1"/>
</dbReference>
<dbReference type="Proteomes" id="UP000019335">
    <property type="component" value="Chromosome 6"/>
</dbReference>
<dbReference type="EC" id="4.1.3.27" evidence="2"/>
<dbReference type="PANTHER" id="PTHR43418:SF4">
    <property type="entry name" value="MULTIFUNCTIONAL TRYPTOPHAN BIOSYNTHESIS PROTEIN"/>
    <property type="match status" value="1"/>
</dbReference>
<evidence type="ECO:0000313" key="6">
    <source>
        <dbReference type="EMBL" id="EWM27434.1"/>
    </source>
</evidence>
<keyword evidence="3" id="KW-0822">Tryptophan biosynthesis</keyword>
<dbReference type="CDD" id="cd01743">
    <property type="entry name" value="GATase1_Anthranilate_Synthase"/>
    <property type="match status" value="1"/>
</dbReference>
<dbReference type="OrthoDB" id="524799at2759"/>
<keyword evidence="4" id="KW-0315">Glutamine amidotransferase</keyword>